<protein>
    <submittedName>
        <fullName evidence="2">TraR/DksA family transcriptional regulator</fullName>
    </submittedName>
</protein>
<dbReference type="AlphaFoldDB" id="A0A328XZE4"/>
<name>A0A328XZE4_9GAMM</name>
<evidence type="ECO:0000256" key="1">
    <source>
        <dbReference type="PROSITE-ProRule" id="PRU00510"/>
    </source>
</evidence>
<dbReference type="Proteomes" id="UP000249700">
    <property type="component" value="Unassembled WGS sequence"/>
</dbReference>
<dbReference type="Gene3D" id="1.20.120.910">
    <property type="entry name" value="DksA, coiled-coil domain"/>
    <property type="match status" value="1"/>
</dbReference>
<dbReference type="RefSeq" id="WP_112054137.1">
    <property type="nucleotide sequence ID" value="NZ_QLSX01000003.1"/>
</dbReference>
<reference evidence="2 3" key="1">
    <citation type="submission" date="2018-06" db="EMBL/GenBank/DDBJ databases">
        <title>Comparative analysis of microorganisms from saline springs in Andes Mountain Range, Colombia.</title>
        <authorList>
            <person name="Rubin E."/>
        </authorList>
    </citation>
    <scope>NUCLEOTIDE SEQUENCE [LARGE SCALE GENOMIC DNA]</scope>
    <source>
        <strain evidence="2 3">USBA-857</strain>
    </source>
</reference>
<dbReference type="PANTHER" id="PTHR33823:SF4">
    <property type="entry name" value="GENERAL STRESS PROTEIN 16O"/>
    <property type="match status" value="1"/>
</dbReference>
<dbReference type="OrthoDB" id="6064855at2"/>
<feature type="zinc finger region" description="dksA C4-type" evidence="1">
    <location>
        <begin position="87"/>
        <end position="111"/>
    </location>
</feature>
<proteinExistence type="predicted"/>
<comment type="caution">
    <text evidence="2">The sequence shown here is derived from an EMBL/GenBank/DDBJ whole genome shotgun (WGS) entry which is preliminary data.</text>
</comment>
<sequence length="113" mass="12825">MNHPELDMDDVQRRLLEQRKQLVEESDASADSRDTVALDQTSTGRLTRMDALQTQAMAQAAQRRREAAIRFIDLALKRIDDDCFGECIECGEYIATKRLGLNYATLKCIDCAE</sequence>
<gene>
    <name evidence="2" type="ORF">BCL93_103176</name>
</gene>
<evidence type="ECO:0000313" key="2">
    <source>
        <dbReference type="EMBL" id="RAR62943.1"/>
    </source>
</evidence>
<organism evidence="2 3">
    <name type="scientific">Onishia taeanensis</name>
    <dbReference type="NCBI Taxonomy" id="284577"/>
    <lineage>
        <taxon>Bacteria</taxon>
        <taxon>Pseudomonadati</taxon>
        <taxon>Pseudomonadota</taxon>
        <taxon>Gammaproteobacteria</taxon>
        <taxon>Oceanospirillales</taxon>
        <taxon>Halomonadaceae</taxon>
        <taxon>Onishia</taxon>
    </lineage>
</organism>
<dbReference type="PANTHER" id="PTHR33823">
    <property type="entry name" value="RNA POLYMERASE-BINDING TRANSCRIPTION FACTOR DKSA-RELATED"/>
    <property type="match status" value="1"/>
</dbReference>
<evidence type="ECO:0000313" key="3">
    <source>
        <dbReference type="Proteomes" id="UP000249700"/>
    </source>
</evidence>
<dbReference type="PROSITE" id="PS51128">
    <property type="entry name" value="ZF_DKSA_2"/>
    <property type="match status" value="1"/>
</dbReference>
<dbReference type="EMBL" id="QLSX01000003">
    <property type="protein sequence ID" value="RAR62943.1"/>
    <property type="molecule type" value="Genomic_DNA"/>
</dbReference>
<accession>A0A328XZE4</accession>